<keyword evidence="1" id="KW-0862">Zinc</keyword>
<feature type="region of interest" description="Disordered" evidence="2">
    <location>
        <begin position="88"/>
        <end position="131"/>
    </location>
</feature>
<proteinExistence type="predicted"/>
<dbReference type="Proteomes" id="UP001164746">
    <property type="component" value="Chromosome 10"/>
</dbReference>
<reference evidence="4" key="1">
    <citation type="submission" date="2022-11" db="EMBL/GenBank/DDBJ databases">
        <title>Centuries of genome instability and evolution in soft-shell clam transmissible cancer (bioRxiv).</title>
        <authorList>
            <person name="Hart S.F.M."/>
            <person name="Yonemitsu M.A."/>
            <person name="Giersch R.M."/>
            <person name="Beal B.F."/>
            <person name="Arriagada G."/>
            <person name="Davis B.W."/>
            <person name="Ostrander E.A."/>
            <person name="Goff S.P."/>
            <person name="Metzger M.J."/>
        </authorList>
    </citation>
    <scope>NUCLEOTIDE SEQUENCE</scope>
    <source>
        <strain evidence="4">MELC-2E11</strain>
        <tissue evidence="4">Siphon/mantle</tissue>
    </source>
</reference>
<feature type="region of interest" description="Disordered" evidence="2">
    <location>
        <begin position="357"/>
        <end position="394"/>
    </location>
</feature>
<keyword evidence="1" id="KW-0479">Metal-binding</keyword>
<protein>
    <submittedName>
        <fullName evidence="4">SP3-like protein</fullName>
    </submittedName>
</protein>
<organism evidence="4 6">
    <name type="scientific">Mya arenaria</name>
    <name type="common">Soft-shell clam</name>
    <dbReference type="NCBI Taxonomy" id="6604"/>
    <lineage>
        <taxon>Eukaryota</taxon>
        <taxon>Metazoa</taxon>
        <taxon>Spiralia</taxon>
        <taxon>Lophotrochozoa</taxon>
        <taxon>Mollusca</taxon>
        <taxon>Bivalvia</taxon>
        <taxon>Autobranchia</taxon>
        <taxon>Heteroconchia</taxon>
        <taxon>Euheterodonta</taxon>
        <taxon>Imparidentia</taxon>
        <taxon>Neoheterodontei</taxon>
        <taxon>Myida</taxon>
        <taxon>Myoidea</taxon>
        <taxon>Myidae</taxon>
        <taxon>Mya</taxon>
    </lineage>
</organism>
<sequence>MNSPGPDMDVIKEVPGYKVILKAVLRAQIQQLVEQLCSNTDEEVVVLTASIHDGSLTQMGSACGNSFIQKNYNLRSKFLSFCLQSNHNKTDRSSANRSNQSGTRRANRSNRGTPRHQPYTSKQGKKADDPNVQSKLIMSECQTQNVDGSDRSTQDGCYDRKTVERVETMTNETVRSYDNSWSGVYRIGDKMVAMKNNEYNSPSLTKEKCTSMFETNDVHVTEENYGNDEDVEPDSYTAADTSVQHGLNVPVSIDRLDGTDYLTGKKRPNPACNNDQSSDSSGNDEFQILMKMTPVAGSSVPSSLACDLCDKHFTFASNLYRHKRLHEKQRAHQCPHCEYRSSRSDHIRLHVYTMHRDKEGADSTSTGQPDNLTGQEDNPTAEEDNQPEQEGQVV</sequence>
<evidence type="ECO:0000313" key="6">
    <source>
        <dbReference type="Proteomes" id="UP001164746"/>
    </source>
</evidence>
<dbReference type="PROSITE" id="PS00028">
    <property type="entry name" value="ZINC_FINGER_C2H2_1"/>
    <property type="match status" value="1"/>
</dbReference>
<gene>
    <name evidence="4" type="ORF">MAR_032729</name>
    <name evidence="5" type="ORF">MAR_038272</name>
</gene>
<feature type="compositionally biased region" description="Polar residues" evidence="2">
    <location>
        <begin position="362"/>
        <end position="378"/>
    </location>
</feature>
<evidence type="ECO:0000313" key="4">
    <source>
        <dbReference type="EMBL" id="WAR18135.1"/>
    </source>
</evidence>
<evidence type="ECO:0000259" key="3">
    <source>
        <dbReference type="PROSITE" id="PS50157"/>
    </source>
</evidence>
<dbReference type="PROSITE" id="PS50157">
    <property type="entry name" value="ZINC_FINGER_C2H2_2"/>
    <property type="match status" value="1"/>
</dbReference>
<dbReference type="SMART" id="SM00355">
    <property type="entry name" value="ZnF_C2H2"/>
    <property type="match status" value="2"/>
</dbReference>
<name>A0ABY7F7P2_MYAAR</name>
<dbReference type="InterPro" id="IPR036236">
    <property type="entry name" value="Znf_C2H2_sf"/>
</dbReference>
<dbReference type="EMBL" id="CP111024">
    <property type="protein sequence ID" value="WAR24603.1"/>
    <property type="molecule type" value="Genomic_DNA"/>
</dbReference>
<dbReference type="InterPro" id="IPR013087">
    <property type="entry name" value="Znf_C2H2_type"/>
</dbReference>
<feature type="compositionally biased region" description="Low complexity" evidence="2">
    <location>
        <begin position="273"/>
        <end position="283"/>
    </location>
</feature>
<dbReference type="SUPFAM" id="SSF57667">
    <property type="entry name" value="beta-beta-alpha zinc fingers"/>
    <property type="match status" value="1"/>
</dbReference>
<feature type="region of interest" description="Disordered" evidence="2">
    <location>
        <begin position="259"/>
        <end position="283"/>
    </location>
</feature>
<dbReference type="EMBL" id="CP111021">
    <property type="protein sequence ID" value="WAR18135.1"/>
    <property type="molecule type" value="Genomic_DNA"/>
</dbReference>
<evidence type="ECO:0000313" key="5">
    <source>
        <dbReference type="EMBL" id="WAR24603.1"/>
    </source>
</evidence>
<keyword evidence="6" id="KW-1185">Reference proteome</keyword>
<evidence type="ECO:0000256" key="1">
    <source>
        <dbReference type="PROSITE-ProRule" id="PRU00042"/>
    </source>
</evidence>
<evidence type="ECO:0000256" key="2">
    <source>
        <dbReference type="SAM" id="MobiDB-lite"/>
    </source>
</evidence>
<feature type="domain" description="C2H2-type" evidence="3">
    <location>
        <begin position="304"/>
        <end position="331"/>
    </location>
</feature>
<feature type="compositionally biased region" description="Polar residues" evidence="2">
    <location>
        <begin position="95"/>
        <end position="122"/>
    </location>
</feature>
<dbReference type="Gene3D" id="3.30.160.60">
    <property type="entry name" value="Classic Zinc Finger"/>
    <property type="match status" value="1"/>
</dbReference>
<accession>A0ABY7F7P2</accession>
<dbReference type="Proteomes" id="UP001164746">
    <property type="component" value="Chromosome 13"/>
</dbReference>
<keyword evidence="1" id="KW-0863">Zinc-finger</keyword>